<evidence type="ECO:0000313" key="7">
    <source>
        <dbReference type="EMBL" id="CCG08596.1"/>
    </source>
</evidence>
<dbReference type="InterPro" id="IPR019533">
    <property type="entry name" value="Peptidase_S26"/>
</dbReference>
<dbReference type="NCBIfam" id="TIGR02771">
    <property type="entry name" value="TraF_Ti"/>
    <property type="match status" value="1"/>
</dbReference>
<feature type="domain" description="Peptidase S26" evidence="6">
    <location>
        <begin position="62"/>
        <end position="198"/>
    </location>
</feature>
<keyword evidence="8" id="KW-1185">Reference proteome</keyword>
<dbReference type="STRING" id="1150469.RSPPHO_01970"/>
<dbReference type="MEROPS" id="S26.014"/>
<evidence type="ECO:0000313" key="8">
    <source>
        <dbReference type="Proteomes" id="UP000033220"/>
    </source>
</evidence>
<dbReference type="PATRIC" id="fig|1150469.3.peg.2215"/>
<dbReference type="GO" id="GO:0004252">
    <property type="term" value="F:serine-type endopeptidase activity"/>
    <property type="evidence" value="ECO:0007669"/>
    <property type="project" value="InterPro"/>
</dbReference>
<dbReference type="Gene3D" id="2.10.109.10">
    <property type="entry name" value="Umud Fragment, subunit A"/>
    <property type="match status" value="1"/>
</dbReference>
<dbReference type="SUPFAM" id="SSF51306">
    <property type="entry name" value="LexA/Signal peptidase"/>
    <property type="match status" value="1"/>
</dbReference>
<keyword evidence="5" id="KW-0184">Conjugation</keyword>
<evidence type="ECO:0000256" key="5">
    <source>
        <dbReference type="ARBA" id="ARBA00022971"/>
    </source>
</evidence>
<protein>
    <submittedName>
        <fullName evidence="7">Plasmid transfer protein</fullName>
    </submittedName>
</protein>
<evidence type="ECO:0000256" key="4">
    <source>
        <dbReference type="ARBA" id="ARBA00022764"/>
    </source>
</evidence>
<dbReference type="KEGG" id="rpm:RSPPHO_01970"/>
<comment type="subcellular location">
    <subcellularLocation>
        <location evidence="1">Periplasm</location>
    </subcellularLocation>
</comment>
<dbReference type="GO" id="GO:0042597">
    <property type="term" value="C:periplasmic space"/>
    <property type="evidence" value="ECO:0007669"/>
    <property type="project" value="UniProtKB-SubCell"/>
</dbReference>
<dbReference type="GO" id="GO:0006465">
    <property type="term" value="P:signal peptide processing"/>
    <property type="evidence" value="ECO:0007669"/>
    <property type="project" value="InterPro"/>
</dbReference>
<dbReference type="InterPro" id="IPR036286">
    <property type="entry name" value="LexA/Signal_pep-like_sf"/>
</dbReference>
<sequence length="203" mass="22419">MVARPWQGLDLRRRNPGDTAMIGPRLFRIGGRRRGRSRPQRILALALAGLVYLGLAELGRAAPGLVWNNTASAPIGLYRLMPSAPIHRGDRVLARLPDPMRRLAAERGYLPETVPLVKTVGGVSGDLICAEGDTILINGQPVVLRLRQDRWDRPMPTWTGCRRLDADKVFLLTGDVATSFDGRYFGPIPRSNVLGLLVPLWTE</sequence>
<evidence type="ECO:0000259" key="6">
    <source>
        <dbReference type="Pfam" id="PF10502"/>
    </source>
</evidence>
<name>H6SKT1_PARPM</name>
<gene>
    <name evidence="7" type="ORF">RSPPHO_01970</name>
</gene>
<accession>H6SKT1</accession>
<reference evidence="7 8" key="1">
    <citation type="submission" date="2012-02" db="EMBL/GenBank/DDBJ databases">
        <title>Shotgun genome sequence of Phaeospirillum photometricum DSM 122.</title>
        <authorList>
            <person name="Duquesne K."/>
            <person name="Sturgis J."/>
        </authorList>
    </citation>
    <scope>NUCLEOTIDE SEQUENCE [LARGE SCALE GENOMIC DNA]</scope>
    <source>
        <strain evidence="8">DSM122</strain>
    </source>
</reference>
<evidence type="ECO:0000256" key="3">
    <source>
        <dbReference type="ARBA" id="ARBA00022729"/>
    </source>
</evidence>
<keyword evidence="3" id="KW-0732">Signal</keyword>
<dbReference type="Proteomes" id="UP000033220">
    <property type="component" value="Chromosome DSM 122"/>
</dbReference>
<dbReference type="AlphaFoldDB" id="H6SKT1"/>
<dbReference type="EMBL" id="HE663493">
    <property type="protein sequence ID" value="CCG08596.1"/>
    <property type="molecule type" value="Genomic_DNA"/>
</dbReference>
<dbReference type="eggNOG" id="COG4959">
    <property type="taxonomic scope" value="Bacteria"/>
</dbReference>
<comment type="similarity">
    <text evidence="2">Belongs to the peptidase S26C family.</text>
</comment>
<organism evidence="7 8">
    <name type="scientific">Pararhodospirillum photometricum DSM 122</name>
    <dbReference type="NCBI Taxonomy" id="1150469"/>
    <lineage>
        <taxon>Bacteria</taxon>
        <taxon>Pseudomonadati</taxon>
        <taxon>Pseudomonadota</taxon>
        <taxon>Alphaproteobacteria</taxon>
        <taxon>Rhodospirillales</taxon>
        <taxon>Rhodospirillaceae</taxon>
        <taxon>Pararhodospirillum</taxon>
    </lineage>
</organism>
<dbReference type="InterPro" id="IPR014139">
    <property type="entry name" value="Peptidase_S26C_TraF"/>
</dbReference>
<dbReference type="HOGENOM" id="CLU_104604_0_0_5"/>
<evidence type="ECO:0000256" key="2">
    <source>
        <dbReference type="ARBA" id="ARBA00005849"/>
    </source>
</evidence>
<proteinExistence type="inferred from homology"/>
<keyword evidence="4" id="KW-0574">Periplasm</keyword>
<dbReference type="Pfam" id="PF10502">
    <property type="entry name" value="Peptidase_S26"/>
    <property type="match status" value="1"/>
</dbReference>
<evidence type="ECO:0000256" key="1">
    <source>
        <dbReference type="ARBA" id="ARBA00004418"/>
    </source>
</evidence>